<dbReference type="Gene3D" id="2.180.10.10">
    <property type="entry name" value="RHS repeat-associated core"/>
    <property type="match status" value="1"/>
</dbReference>
<organism evidence="1 2">
    <name type="scientific">Formosa sediminum</name>
    <dbReference type="NCBI Taxonomy" id="2594004"/>
    <lineage>
        <taxon>Bacteria</taxon>
        <taxon>Pseudomonadati</taxon>
        <taxon>Bacteroidota</taxon>
        <taxon>Flavobacteriia</taxon>
        <taxon>Flavobacteriales</taxon>
        <taxon>Flavobacteriaceae</taxon>
        <taxon>Formosa</taxon>
    </lineage>
</organism>
<dbReference type="EMBL" id="CP041637">
    <property type="protein sequence ID" value="QDO94663.1"/>
    <property type="molecule type" value="Genomic_DNA"/>
</dbReference>
<dbReference type="AlphaFoldDB" id="A0A516GT17"/>
<dbReference type="PROSITE" id="PS51257">
    <property type="entry name" value="PROKAR_LIPOPROTEIN"/>
    <property type="match status" value="1"/>
</dbReference>
<proteinExistence type="predicted"/>
<dbReference type="Proteomes" id="UP000319209">
    <property type="component" value="Chromosome"/>
</dbReference>
<reference evidence="1 2" key="1">
    <citation type="submission" date="2019-07" db="EMBL/GenBank/DDBJ databases">
        <title>Genome sequencing for Formosa sp. PS13.</title>
        <authorList>
            <person name="Park S.-J."/>
        </authorList>
    </citation>
    <scope>NUCLEOTIDE SEQUENCE [LARGE SCALE GENOMIC DNA]</scope>
    <source>
        <strain evidence="1 2">PS13</strain>
    </source>
</reference>
<gene>
    <name evidence="1" type="ORF">FNB79_12070</name>
</gene>
<keyword evidence="2" id="KW-1185">Reference proteome</keyword>
<evidence type="ECO:0000313" key="1">
    <source>
        <dbReference type="EMBL" id="QDO94663.1"/>
    </source>
</evidence>
<protein>
    <submittedName>
        <fullName evidence="1">Uncharacterized protein</fullName>
    </submittedName>
</protein>
<dbReference type="RefSeq" id="WP_143381543.1">
    <property type="nucleotide sequence ID" value="NZ_CP041637.1"/>
</dbReference>
<sequence>MKKTLGILIIICISIFSCSKSTNISDKKNDISVYDFNGKVKSVKSQLYNLIAEKDTFRIGEKINGLSFDRNSLLEFNKLGNLTSSKEFYANGKVSDEIIYTYDEDNRLIKRKEIDNYGKGFFYEYEFQYDSKDSIIQWTISNDDFKRTYNIERDKNNRPIKSKVIQNDTVFATYTAKYDSDNNVISENEFKYNDVPVKLIERSFNKQNLKEKEQVIEYKTWDTLNYVNIFFYDNNKNLILEKSNIDSDSTYYEIEYSYHSNGELKDYKTTPQGSSYFVIMAQKYNKNGDLIENSRIPNDDKPKEVWNYIYKYDSKNNWIEKTEFKDNKPLRIVKRDIEYYE</sequence>
<accession>A0A516GT17</accession>
<dbReference type="OrthoDB" id="1046747at2"/>
<evidence type="ECO:0000313" key="2">
    <source>
        <dbReference type="Proteomes" id="UP000319209"/>
    </source>
</evidence>
<dbReference type="KEGG" id="fop:FNB79_12070"/>
<name>A0A516GT17_9FLAO</name>